<organism evidence="1 2">
    <name type="scientific">Streptomyces longisporus</name>
    <dbReference type="NCBI Taxonomy" id="1948"/>
    <lineage>
        <taxon>Bacteria</taxon>
        <taxon>Bacillati</taxon>
        <taxon>Actinomycetota</taxon>
        <taxon>Actinomycetes</taxon>
        <taxon>Kitasatosporales</taxon>
        <taxon>Streptomycetaceae</taxon>
        <taxon>Streptomyces</taxon>
    </lineage>
</organism>
<proteinExistence type="predicted"/>
<comment type="caution">
    <text evidence="1">The sequence shown here is derived from an EMBL/GenBank/DDBJ whole genome shotgun (WGS) entry which is preliminary data.</text>
</comment>
<dbReference type="EMBL" id="BAAASG010000006">
    <property type="protein sequence ID" value="GAA2483677.1"/>
    <property type="molecule type" value="Genomic_DNA"/>
</dbReference>
<reference evidence="1 2" key="1">
    <citation type="journal article" date="2019" name="Int. J. Syst. Evol. Microbiol.">
        <title>The Global Catalogue of Microorganisms (GCM) 10K type strain sequencing project: providing services to taxonomists for standard genome sequencing and annotation.</title>
        <authorList>
            <consortium name="The Broad Institute Genomics Platform"/>
            <consortium name="The Broad Institute Genome Sequencing Center for Infectious Disease"/>
            <person name="Wu L."/>
            <person name="Ma J."/>
        </authorList>
    </citation>
    <scope>NUCLEOTIDE SEQUENCE [LARGE SCALE GENOMIC DNA]</scope>
    <source>
        <strain evidence="1 2">JCM 4395</strain>
    </source>
</reference>
<dbReference type="Gene3D" id="3.40.50.720">
    <property type="entry name" value="NAD(P)-binding Rossmann-like Domain"/>
    <property type="match status" value="1"/>
</dbReference>
<protein>
    <submittedName>
        <fullName evidence="1">Uncharacterized protein</fullName>
    </submittedName>
</protein>
<evidence type="ECO:0000313" key="1">
    <source>
        <dbReference type="EMBL" id="GAA2483677.1"/>
    </source>
</evidence>
<accession>A0ABN3LJN3</accession>
<dbReference type="Proteomes" id="UP001501777">
    <property type="component" value="Unassembled WGS sequence"/>
</dbReference>
<sequence>MIRPPRVIADSDELFEPLRARRIHDSGHQPGDPDQAAAAVLRIVAAEQPPARLLLGTDALRLVEAGRDAFERDMPAWAELSSSTDFDDAGSSA</sequence>
<name>A0ABN3LJN3_STRLO</name>
<gene>
    <name evidence="1" type="ORF">GCM10010276_21530</name>
</gene>
<keyword evidence="2" id="KW-1185">Reference proteome</keyword>
<evidence type="ECO:0000313" key="2">
    <source>
        <dbReference type="Proteomes" id="UP001501777"/>
    </source>
</evidence>